<evidence type="ECO:0000256" key="1">
    <source>
        <dbReference type="SAM" id="MobiDB-lite"/>
    </source>
</evidence>
<reference evidence="2 3" key="1">
    <citation type="submission" date="2019-02" db="EMBL/GenBank/DDBJ databases">
        <title>Deep-cultivation of Planctomycetes and their phenomic and genomic characterization uncovers novel biology.</title>
        <authorList>
            <person name="Wiegand S."/>
            <person name="Jogler M."/>
            <person name="Boedeker C."/>
            <person name="Pinto D."/>
            <person name="Vollmers J."/>
            <person name="Rivas-Marin E."/>
            <person name="Kohn T."/>
            <person name="Peeters S.H."/>
            <person name="Heuer A."/>
            <person name="Rast P."/>
            <person name="Oberbeckmann S."/>
            <person name="Bunk B."/>
            <person name="Jeske O."/>
            <person name="Meyerdierks A."/>
            <person name="Storesund J.E."/>
            <person name="Kallscheuer N."/>
            <person name="Luecker S."/>
            <person name="Lage O.M."/>
            <person name="Pohl T."/>
            <person name="Merkel B.J."/>
            <person name="Hornburger P."/>
            <person name="Mueller R.-W."/>
            <person name="Bruemmer F."/>
            <person name="Labrenz M."/>
            <person name="Spormann A.M."/>
            <person name="Op den Camp H."/>
            <person name="Overmann J."/>
            <person name="Amann R."/>
            <person name="Jetten M.S.M."/>
            <person name="Mascher T."/>
            <person name="Medema M.H."/>
            <person name="Devos D.P."/>
            <person name="Kaster A.-K."/>
            <person name="Ovreas L."/>
            <person name="Rohde M."/>
            <person name="Galperin M.Y."/>
            <person name="Jogler C."/>
        </authorList>
    </citation>
    <scope>NUCLEOTIDE SEQUENCE [LARGE SCALE GENOMIC DNA]</scope>
    <source>
        <strain evidence="2 3">FF011L</strain>
    </source>
</reference>
<feature type="compositionally biased region" description="Polar residues" evidence="1">
    <location>
        <begin position="1"/>
        <end position="33"/>
    </location>
</feature>
<evidence type="ECO:0000313" key="3">
    <source>
        <dbReference type="Proteomes" id="UP000320672"/>
    </source>
</evidence>
<organism evidence="2 3">
    <name type="scientific">Roseimaritima multifibrata</name>
    <dbReference type="NCBI Taxonomy" id="1930274"/>
    <lineage>
        <taxon>Bacteria</taxon>
        <taxon>Pseudomonadati</taxon>
        <taxon>Planctomycetota</taxon>
        <taxon>Planctomycetia</taxon>
        <taxon>Pirellulales</taxon>
        <taxon>Pirellulaceae</taxon>
        <taxon>Roseimaritima</taxon>
    </lineage>
</organism>
<dbReference type="AlphaFoldDB" id="A0A517MNA1"/>
<protein>
    <submittedName>
        <fullName evidence="2">Uncharacterized protein</fullName>
    </submittedName>
</protein>
<dbReference type="EMBL" id="CP036262">
    <property type="protein sequence ID" value="QDS96344.1"/>
    <property type="molecule type" value="Genomic_DNA"/>
</dbReference>
<keyword evidence="3" id="KW-1185">Reference proteome</keyword>
<proteinExistence type="predicted"/>
<dbReference type="KEGG" id="rml:FF011L_51520"/>
<accession>A0A517MNA1</accession>
<sequence length="94" mass="10468">MGISIQTESQPLTHQTLKQQKSARNTGAQQTSLFAALRSHQDTKTSRRKTLCLLLTLAQSDRAPSTAPVAKPIAAYWNLKINNLRLNQSDDHEL</sequence>
<dbReference type="Proteomes" id="UP000320672">
    <property type="component" value="Chromosome"/>
</dbReference>
<feature type="region of interest" description="Disordered" evidence="1">
    <location>
        <begin position="1"/>
        <end position="46"/>
    </location>
</feature>
<name>A0A517MNA1_9BACT</name>
<gene>
    <name evidence="2" type="ORF">FF011L_51520</name>
</gene>
<evidence type="ECO:0000313" key="2">
    <source>
        <dbReference type="EMBL" id="QDS96344.1"/>
    </source>
</evidence>